<keyword evidence="5 8" id="KW-0812">Transmembrane</keyword>
<protein>
    <recommendedName>
        <fullName evidence="8">Glycosyltransferase family 92 protein</fullName>
        <ecNumber evidence="8">2.4.1.-</ecNumber>
    </recommendedName>
</protein>
<evidence type="ECO:0000256" key="3">
    <source>
        <dbReference type="ARBA" id="ARBA00022676"/>
    </source>
</evidence>
<sequence length="580" mass="65477">MGRSRGKAASAASLPRARERANLSFFIVIVFFAVFMIIVITEIFLIDERSRGGGVGGLGGMGAGGRRPGSRRRQADYDDGQPLGPPQAGDDYVAYHPGLEDVVGALRGVLDEQKQPRVFGGASSSHDSRGRPGAVVPRAVETLLPPAPNMTAEPGAWQSVPGTRFKFFVLFAYYDGRMSKQLRIIAATKTRVPERVWCRMWFSNGSHSASVPAKVKVIRENWNLKYSACFILCPVRDNQTVPSSVSVVSKLRLPATNHLLVHNRKPKPTVSPEMRMAVCVKPLHFTFNQTLQMLEFLELYQLLGISHVTFYNHTIGSNTSCVLKDYERRGLITILPWKLDMVSQREIRTEGLFAALNDCLYRSMYKFTHVALVDIDEFIMPKHNDTLTDFIRWMNTHMNTRSTGSYSFQNAFFYLQWPDDKITTDSGDEFETNLITMRKTRRRAKLHPHKQRSKYICRPEFVVEAGNHFVWEFVPGHGTLNVPADAAILNHYRVCEFGGDDCVKLISVVDRTASRYRQRLTDNVRQRWNDLKDQCGLPDVRRPTPMPPAPLVVKQPSKTISLTSEVDRKVAKNASANKKT</sequence>
<evidence type="ECO:0000256" key="6">
    <source>
        <dbReference type="ARBA" id="ARBA00022989"/>
    </source>
</evidence>
<dbReference type="PANTHER" id="PTHR21461">
    <property type="entry name" value="GLYCOSYLTRANSFERASE FAMILY 92 PROTEIN"/>
    <property type="match status" value="1"/>
</dbReference>
<proteinExistence type="inferred from homology"/>
<dbReference type="GO" id="GO:0016757">
    <property type="term" value="F:glycosyltransferase activity"/>
    <property type="evidence" value="ECO:0007669"/>
    <property type="project" value="UniProtKB-UniRule"/>
</dbReference>
<accession>A0A482XLL0</accession>
<feature type="transmembrane region" description="Helical" evidence="8">
    <location>
        <begin position="21"/>
        <end position="46"/>
    </location>
</feature>
<comment type="subcellular location">
    <subcellularLocation>
        <location evidence="1">Membrane</location>
        <topology evidence="1">Single-pass membrane protein</topology>
    </subcellularLocation>
</comment>
<evidence type="ECO:0000256" key="4">
    <source>
        <dbReference type="ARBA" id="ARBA00022679"/>
    </source>
</evidence>
<feature type="compositionally biased region" description="Gly residues" evidence="9">
    <location>
        <begin position="55"/>
        <end position="67"/>
    </location>
</feature>
<dbReference type="InterPro" id="IPR008166">
    <property type="entry name" value="Glyco_transf_92"/>
</dbReference>
<keyword evidence="3 8" id="KW-0328">Glycosyltransferase</keyword>
<evidence type="ECO:0000256" key="2">
    <source>
        <dbReference type="ARBA" id="ARBA00007647"/>
    </source>
</evidence>
<evidence type="ECO:0000256" key="5">
    <source>
        <dbReference type="ARBA" id="ARBA00022692"/>
    </source>
</evidence>
<dbReference type="EC" id="2.4.1.-" evidence="8"/>
<dbReference type="OrthoDB" id="2526284at2759"/>
<feature type="region of interest" description="Disordered" evidence="9">
    <location>
        <begin position="55"/>
        <end position="88"/>
    </location>
</feature>
<keyword evidence="4 8" id="KW-0808">Transferase</keyword>
<dbReference type="Proteomes" id="UP000291343">
    <property type="component" value="Unassembled WGS sequence"/>
</dbReference>
<dbReference type="GO" id="GO:0005737">
    <property type="term" value="C:cytoplasm"/>
    <property type="evidence" value="ECO:0007669"/>
    <property type="project" value="TreeGrafter"/>
</dbReference>
<keyword evidence="11" id="KW-1185">Reference proteome</keyword>
<keyword evidence="7 8" id="KW-0472">Membrane</keyword>
<dbReference type="AlphaFoldDB" id="A0A482XLL0"/>
<evidence type="ECO:0000313" key="10">
    <source>
        <dbReference type="EMBL" id="RZF46713.1"/>
    </source>
</evidence>
<keyword evidence="6 8" id="KW-1133">Transmembrane helix</keyword>
<dbReference type="FunCoup" id="A0A482XLL0">
    <property type="interactions" value="13"/>
</dbReference>
<name>A0A482XLL0_LAOST</name>
<evidence type="ECO:0000256" key="8">
    <source>
        <dbReference type="RuleBase" id="RU366017"/>
    </source>
</evidence>
<dbReference type="EMBL" id="QKKF02005739">
    <property type="protein sequence ID" value="RZF46713.1"/>
    <property type="molecule type" value="Genomic_DNA"/>
</dbReference>
<evidence type="ECO:0000313" key="11">
    <source>
        <dbReference type="Proteomes" id="UP000291343"/>
    </source>
</evidence>
<feature type="region of interest" description="Disordered" evidence="9">
    <location>
        <begin position="538"/>
        <end position="557"/>
    </location>
</feature>
<gene>
    <name evidence="10" type="ORF">LSTR_LSTR002576</name>
</gene>
<evidence type="ECO:0000256" key="1">
    <source>
        <dbReference type="ARBA" id="ARBA00004167"/>
    </source>
</evidence>
<comment type="similarity">
    <text evidence="2 8">Belongs to the glycosyltransferase 92 family.</text>
</comment>
<evidence type="ECO:0000256" key="9">
    <source>
        <dbReference type="SAM" id="MobiDB-lite"/>
    </source>
</evidence>
<reference evidence="10 11" key="1">
    <citation type="journal article" date="2017" name="Gigascience">
        <title>Genome sequence of the small brown planthopper, Laodelphax striatellus.</title>
        <authorList>
            <person name="Zhu J."/>
            <person name="Jiang F."/>
            <person name="Wang X."/>
            <person name="Yang P."/>
            <person name="Bao Y."/>
            <person name="Zhao W."/>
            <person name="Wang W."/>
            <person name="Lu H."/>
            <person name="Wang Q."/>
            <person name="Cui N."/>
            <person name="Li J."/>
            <person name="Chen X."/>
            <person name="Luo L."/>
            <person name="Yu J."/>
            <person name="Kang L."/>
            <person name="Cui F."/>
        </authorList>
    </citation>
    <scope>NUCLEOTIDE SEQUENCE [LARGE SCALE GENOMIC DNA]</scope>
    <source>
        <strain evidence="10">Lst14</strain>
    </source>
</reference>
<evidence type="ECO:0000256" key="7">
    <source>
        <dbReference type="ARBA" id="ARBA00023136"/>
    </source>
</evidence>
<organism evidence="10 11">
    <name type="scientific">Laodelphax striatellus</name>
    <name type="common">Small brown planthopper</name>
    <name type="synonym">Delphax striatella</name>
    <dbReference type="NCBI Taxonomy" id="195883"/>
    <lineage>
        <taxon>Eukaryota</taxon>
        <taxon>Metazoa</taxon>
        <taxon>Ecdysozoa</taxon>
        <taxon>Arthropoda</taxon>
        <taxon>Hexapoda</taxon>
        <taxon>Insecta</taxon>
        <taxon>Pterygota</taxon>
        <taxon>Neoptera</taxon>
        <taxon>Paraneoptera</taxon>
        <taxon>Hemiptera</taxon>
        <taxon>Auchenorrhyncha</taxon>
        <taxon>Fulgoroidea</taxon>
        <taxon>Delphacidae</taxon>
        <taxon>Criomorphinae</taxon>
        <taxon>Laodelphax</taxon>
    </lineage>
</organism>
<dbReference type="GO" id="GO:0016020">
    <property type="term" value="C:membrane"/>
    <property type="evidence" value="ECO:0007669"/>
    <property type="project" value="UniProtKB-SubCell"/>
</dbReference>
<comment type="caution">
    <text evidence="10">The sequence shown here is derived from an EMBL/GenBank/DDBJ whole genome shotgun (WGS) entry which is preliminary data.</text>
</comment>
<dbReference type="PANTHER" id="PTHR21461:SF40">
    <property type="entry name" value="GLYCOSYLTRANSFERASE FAMILY 92 PROTEIN"/>
    <property type="match status" value="1"/>
</dbReference>
<dbReference type="Pfam" id="PF01697">
    <property type="entry name" value="Glyco_transf_92"/>
    <property type="match status" value="1"/>
</dbReference>
<dbReference type="InParanoid" id="A0A482XLL0"/>